<dbReference type="RefSeq" id="WP_119534852.1">
    <property type="nucleotide sequence ID" value="NZ_NRJF01000130.1"/>
</dbReference>
<feature type="signal peptide" evidence="1">
    <location>
        <begin position="1"/>
        <end position="24"/>
    </location>
</feature>
<comment type="caution">
    <text evidence="2">The sequence shown here is derived from an EMBL/GenBank/DDBJ whole genome shotgun (WGS) entry which is preliminary data.</text>
</comment>
<evidence type="ECO:0000313" key="3">
    <source>
        <dbReference type="Proteomes" id="UP000265964"/>
    </source>
</evidence>
<keyword evidence="1" id="KW-0732">Signal</keyword>
<evidence type="ECO:0000256" key="1">
    <source>
        <dbReference type="SAM" id="SignalP"/>
    </source>
</evidence>
<dbReference type="Proteomes" id="UP000265964">
    <property type="component" value="Unassembled WGS sequence"/>
</dbReference>
<accession>A0A3A1YC54</accession>
<name>A0A3A1YC54_9GAMM</name>
<sequence>MTFTKKSLFVLSIATLLSVNPAFATSSNTFSQDLSKASTSISQGAKSVAQTTENKAQELYYSYKPSSKANKEVSLENGNLKGYLFTEKSGQVVTIHTNNSKLLSNKYTVGTLTVYTTKATTITQANQVLAKLGINTLLSANSK</sequence>
<organism evidence="2 3">
    <name type="scientific">Psittacicella gerlachiana</name>
    <dbReference type="NCBI Taxonomy" id="2028574"/>
    <lineage>
        <taxon>Bacteria</taxon>
        <taxon>Pseudomonadati</taxon>
        <taxon>Pseudomonadota</taxon>
        <taxon>Gammaproteobacteria</taxon>
        <taxon>Pasteurellales</taxon>
        <taxon>Psittacicellaceae</taxon>
        <taxon>Psittacicella</taxon>
    </lineage>
</organism>
<gene>
    <name evidence="2" type="ORF">CKF59_04895</name>
</gene>
<dbReference type="AlphaFoldDB" id="A0A3A1YC54"/>
<evidence type="ECO:0000313" key="2">
    <source>
        <dbReference type="EMBL" id="RIY34750.1"/>
    </source>
</evidence>
<proteinExistence type="predicted"/>
<feature type="chain" id="PRO_5017464069" evidence="1">
    <location>
        <begin position="25"/>
        <end position="143"/>
    </location>
</feature>
<reference evidence="2 3" key="1">
    <citation type="submission" date="2017-08" db="EMBL/GenBank/DDBJ databases">
        <title>Reclassification of Bisgaard taxon 37 and 44.</title>
        <authorList>
            <person name="Christensen H."/>
        </authorList>
    </citation>
    <scope>NUCLEOTIDE SEQUENCE [LARGE SCALE GENOMIC DNA]</scope>
    <source>
        <strain evidence="2 3">EEAB3T1</strain>
    </source>
</reference>
<dbReference type="OrthoDB" id="9854138at2"/>
<keyword evidence="3" id="KW-1185">Reference proteome</keyword>
<dbReference type="EMBL" id="NRJF01000130">
    <property type="protein sequence ID" value="RIY34750.1"/>
    <property type="molecule type" value="Genomic_DNA"/>
</dbReference>
<protein>
    <submittedName>
        <fullName evidence="2">Uncharacterized protein</fullName>
    </submittedName>
</protein>